<keyword evidence="4 6" id="KW-0472">Membrane</keyword>
<dbReference type="InterPro" id="IPR000292">
    <property type="entry name" value="For/NO2_transpt"/>
</dbReference>
<dbReference type="Pfam" id="PF01226">
    <property type="entry name" value="Form_Nir_trans"/>
    <property type="match status" value="1"/>
</dbReference>
<dbReference type="EMBL" id="RBIN01000007">
    <property type="protein sequence ID" value="RKQ97194.1"/>
    <property type="molecule type" value="Genomic_DNA"/>
</dbReference>
<dbReference type="Gene3D" id="1.20.1080.10">
    <property type="entry name" value="Glycerol uptake facilitator protein"/>
    <property type="match status" value="1"/>
</dbReference>
<dbReference type="PANTHER" id="PTHR30520:SF2">
    <property type="entry name" value="INNER MEMBRANE PROTEIN YFDC"/>
    <property type="match status" value="1"/>
</dbReference>
<name>A0A420WUT8_9GAMM</name>
<feature type="region of interest" description="Disordered" evidence="5">
    <location>
        <begin position="1"/>
        <end position="61"/>
    </location>
</feature>
<keyword evidence="3 6" id="KW-1133">Transmembrane helix</keyword>
<evidence type="ECO:0000313" key="8">
    <source>
        <dbReference type="Proteomes" id="UP000281975"/>
    </source>
</evidence>
<feature type="compositionally biased region" description="Basic and acidic residues" evidence="5">
    <location>
        <begin position="1"/>
        <end position="11"/>
    </location>
</feature>
<feature type="compositionally biased region" description="Polar residues" evidence="5">
    <location>
        <begin position="17"/>
        <end position="27"/>
    </location>
</feature>
<evidence type="ECO:0000256" key="1">
    <source>
        <dbReference type="ARBA" id="ARBA00004141"/>
    </source>
</evidence>
<feature type="region of interest" description="Disordered" evidence="5">
    <location>
        <begin position="325"/>
        <end position="347"/>
    </location>
</feature>
<evidence type="ECO:0000313" key="7">
    <source>
        <dbReference type="EMBL" id="RKQ97194.1"/>
    </source>
</evidence>
<dbReference type="OrthoDB" id="261587at2"/>
<comment type="subcellular location">
    <subcellularLocation>
        <location evidence="1">Membrane</location>
        <topology evidence="1">Multi-pass membrane protein</topology>
    </subcellularLocation>
</comment>
<dbReference type="Proteomes" id="UP000281975">
    <property type="component" value="Unassembled WGS sequence"/>
</dbReference>
<accession>A0A420WUT8</accession>
<evidence type="ECO:0000256" key="3">
    <source>
        <dbReference type="ARBA" id="ARBA00022989"/>
    </source>
</evidence>
<proteinExistence type="predicted"/>
<dbReference type="GO" id="GO:0005886">
    <property type="term" value="C:plasma membrane"/>
    <property type="evidence" value="ECO:0007669"/>
    <property type="project" value="TreeGrafter"/>
</dbReference>
<keyword evidence="2 6" id="KW-0812">Transmembrane</keyword>
<sequence length="347" mass="37763">MAEEENRHAGEDFEAGTDNNGTESSDTGPAPPRNPESNDPEKNREVEKEAARELPSQAAAVHQRLRIDGQKELSRDSMALLWSAIAAGISMSFSMVARGLLHAHLPATDVGFLIECLGYTVGFVVVILARQQLFTENTVTAVLPVMSHPTLNSCWHLARLWGVVLVGNIVGAAVAAFTFQRMPMFDATTQAAFVTIGQHMMANTPGEMFGKGILAGWMIATLVWVIPSADQAKLWVITLITYVMALGGFTHIIVGSSEALYLALSGHAGWSEVVFHFALPTLAGNIIGGTFIFALISHAQIRGDLEAQRERKQGLIQRRHPIRAGLKKSEQAARHNPRSNDTTHRSR</sequence>
<dbReference type="GO" id="GO:0015499">
    <property type="term" value="F:formate transmembrane transporter activity"/>
    <property type="evidence" value="ECO:0007669"/>
    <property type="project" value="TreeGrafter"/>
</dbReference>
<feature type="compositionally biased region" description="Basic and acidic residues" evidence="5">
    <location>
        <begin position="39"/>
        <end position="52"/>
    </location>
</feature>
<evidence type="ECO:0000256" key="6">
    <source>
        <dbReference type="SAM" id="Phobius"/>
    </source>
</evidence>
<feature type="transmembrane region" description="Helical" evidence="6">
    <location>
        <begin position="160"/>
        <end position="179"/>
    </location>
</feature>
<dbReference type="PANTHER" id="PTHR30520">
    <property type="entry name" value="FORMATE TRANSPORTER-RELATED"/>
    <property type="match status" value="1"/>
</dbReference>
<reference evidence="7 8" key="1">
    <citation type="submission" date="2018-10" db="EMBL/GenBank/DDBJ databases">
        <title>Genomic Encyclopedia of Type Strains, Phase IV (KMG-IV): sequencing the most valuable type-strain genomes for metagenomic binning, comparative biology and taxonomic classification.</title>
        <authorList>
            <person name="Goeker M."/>
        </authorList>
    </citation>
    <scope>NUCLEOTIDE SEQUENCE [LARGE SCALE GENOMIC DNA]</scope>
    <source>
        <strain evidence="7 8">DSM 23229</strain>
    </source>
</reference>
<evidence type="ECO:0000256" key="4">
    <source>
        <dbReference type="ARBA" id="ARBA00023136"/>
    </source>
</evidence>
<gene>
    <name evidence="7" type="ORF">C7446_2616</name>
</gene>
<protein>
    <submittedName>
        <fullName evidence="7">Formate/nitrite transporter FocA (FNT family)</fullName>
    </submittedName>
</protein>
<dbReference type="InterPro" id="IPR023271">
    <property type="entry name" value="Aquaporin-like"/>
</dbReference>
<feature type="transmembrane region" description="Helical" evidence="6">
    <location>
        <begin position="110"/>
        <end position="129"/>
    </location>
</feature>
<feature type="transmembrane region" description="Helical" evidence="6">
    <location>
        <begin position="208"/>
        <end position="227"/>
    </location>
</feature>
<feature type="transmembrane region" description="Helical" evidence="6">
    <location>
        <begin position="234"/>
        <end position="254"/>
    </location>
</feature>
<feature type="transmembrane region" description="Helical" evidence="6">
    <location>
        <begin position="274"/>
        <end position="296"/>
    </location>
</feature>
<feature type="transmembrane region" description="Helical" evidence="6">
    <location>
        <begin position="79"/>
        <end position="98"/>
    </location>
</feature>
<evidence type="ECO:0000256" key="2">
    <source>
        <dbReference type="ARBA" id="ARBA00022692"/>
    </source>
</evidence>
<dbReference type="AlphaFoldDB" id="A0A420WUT8"/>
<keyword evidence="8" id="KW-1185">Reference proteome</keyword>
<dbReference type="RefSeq" id="WP_121173525.1">
    <property type="nucleotide sequence ID" value="NZ_RBIN01000007.1"/>
</dbReference>
<organism evidence="7 8">
    <name type="scientific">Kushneria sinocarnis</name>
    <dbReference type="NCBI Taxonomy" id="595502"/>
    <lineage>
        <taxon>Bacteria</taxon>
        <taxon>Pseudomonadati</taxon>
        <taxon>Pseudomonadota</taxon>
        <taxon>Gammaproteobacteria</taxon>
        <taxon>Oceanospirillales</taxon>
        <taxon>Halomonadaceae</taxon>
        <taxon>Kushneria</taxon>
    </lineage>
</organism>
<evidence type="ECO:0000256" key="5">
    <source>
        <dbReference type="SAM" id="MobiDB-lite"/>
    </source>
</evidence>
<comment type="caution">
    <text evidence="7">The sequence shown here is derived from an EMBL/GenBank/DDBJ whole genome shotgun (WGS) entry which is preliminary data.</text>
</comment>